<protein>
    <submittedName>
        <fullName evidence="2">Uncharacterized protein</fullName>
    </submittedName>
</protein>
<evidence type="ECO:0000313" key="2">
    <source>
        <dbReference type="EMBL" id="KAG6500783.1"/>
    </source>
</evidence>
<name>A0A8J5KVC7_ZINOF</name>
<dbReference type="AlphaFoldDB" id="A0A8J5KVC7"/>
<feature type="compositionally biased region" description="Low complexity" evidence="1">
    <location>
        <begin position="9"/>
        <end position="25"/>
    </location>
</feature>
<keyword evidence="3" id="KW-1185">Reference proteome</keyword>
<reference evidence="2 3" key="1">
    <citation type="submission" date="2020-08" db="EMBL/GenBank/DDBJ databases">
        <title>Plant Genome Project.</title>
        <authorList>
            <person name="Zhang R.-G."/>
        </authorList>
    </citation>
    <scope>NUCLEOTIDE SEQUENCE [LARGE SCALE GENOMIC DNA]</scope>
    <source>
        <tissue evidence="2">Rhizome</tissue>
    </source>
</reference>
<comment type="caution">
    <text evidence="2">The sequence shown here is derived from an EMBL/GenBank/DDBJ whole genome shotgun (WGS) entry which is preliminary data.</text>
</comment>
<gene>
    <name evidence="2" type="ORF">ZIOFF_040638</name>
</gene>
<dbReference type="EMBL" id="JACMSC010000011">
    <property type="protein sequence ID" value="KAG6500783.1"/>
    <property type="molecule type" value="Genomic_DNA"/>
</dbReference>
<organism evidence="2 3">
    <name type="scientific">Zingiber officinale</name>
    <name type="common">Ginger</name>
    <name type="synonym">Amomum zingiber</name>
    <dbReference type="NCBI Taxonomy" id="94328"/>
    <lineage>
        <taxon>Eukaryota</taxon>
        <taxon>Viridiplantae</taxon>
        <taxon>Streptophyta</taxon>
        <taxon>Embryophyta</taxon>
        <taxon>Tracheophyta</taxon>
        <taxon>Spermatophyta</taxon>
        <taxon>Magnoliopsida</taxon>
        <taxon>Liliopsida</taxon>
        <taxon>Zingiberales</taxon>
        <taxon>Zingiberaceae</taxon>
        <taxon>Zingiber</taxon>
    </lineage>
</organism>
<accession>A0A8J5KVC7</accession>
<proteinExistence type="predicted"/>
<feature type="region of interest" description="Disordered" evidence="1">
    <location>
        <begin position="1"/>
        <end position="25"/>
    </location>
</feature>
<sequence length="141" mass="14981">MTGNEQRNGAKSSSPTAAAPEAAETAGEAAEKGACVATGVGRCGGCEANGDGGEREEDRMCRICHLSSRSGEGGSELILLVSLQGRARLRAPPLCRGLVCGKGQQMLRDLWRQCEKYHNCYRQQGSGGRPCQERVEHSKST</sequence>
<dbReference type="Proteomes" id="UP000734854">
    <property type="component" value="Unassembled WGS sequence"/>
</dbReference>
<evidence type="ECO:0000313" key="3">
    <source>
        <dbReference type="Proteomes" id="UP000734854"/>
    </source>
</evidence>
<evidence type="ECO:0000256" key="1">
    <source>
        <dbReference type="SAM" id="MobiDB-lite"/>
    </source>
</evidence>